<comment type="caution">
    <text evidence="1">The sequence shown here is derived from an EMBL/GenBank/DDBJ whole genome shotgun (WGS) entry which is preliminary data.</text>
</comment>
<proteinExistence type="predicted"/>
<evidence type="ECO:0000313" key="2">
    <source>
        <dbReference type="Proteomes" id="UP000298058"/>
    </source>
</evidence>
<protein>
    <recommendedName>
        <fullName evidence="3">EcsC family protein</fullName>
    </recommendedName>
</protein>
<evidence type="ECO:0000313" key="1">
    <source>
        <dbReference type="EMBL" id="TGN17208.1"/>
    </source>
</evidence>
<name>A0A4V3JXP5_9LEPT</name>
<dbReference type="Proteomes" id="UP000298058">
    <property type="component" value="Unassembled WGS sequence"/>
</dbReference>
<dbReference type="AlphaFoldDB" id="A0A4V3JXP5"/>
<reference evidence="1" key="1">
    <citation type="journal article" date="2019" name="PLoS Negl. Trop. Dis.">
        <title>Revisiting the worldwide diversity of Leptospira species in the environment.</title>
        <authorList>
            <person name="Vincent A.T."/>
            <person name="Schiettekatte O."/>
            <person name="Bourhy P."/>
            <person name="Veyrier F.J."/>
            <person name="Picardeau M."/>
        </authorList>
    </citation>
    <scope>NUCLEOTIDE SEQUENCE [LARGE SCALE GENOMIC DNA]</scope>
    <source>
        <strain evidence="1">201300427</strain>
    </source>
</reference>
<dbReference type="EMBL" id="RQHW01000079">
    <property type="protein sequence ID" value="TGN17208.1"/>
    <property type="molecule type" value="Genomic_DNA"/>
</dbReference>
<sequence>MNENHTLPQSNSFLESLIDLFAGLEEYRSPYAPTIQSPDDMVEQLVQNAAFKTGLVSATCSLPPGPLGLLSILPELLVIYRIQGHLVLDIAALHGKEVHVTRELLLYCLFKHGSAQVFRKIIEETSLKILIRPTTVRVFQTLLEKVGLLITKTVLRKQFARWIPLGGAVVTGTFAFFDTKKVGKTAHALFSKEIESWNHIAEQELE</sequence>
<keyword evidence="2" id="KW-1185">Reference proteome</keyword>
<gene>
    <name evidence="1" type="ORF">EHS15_18175</name>
</gene>
<organism evidence="1 2">
    <name type="scientific">Leptospira idonii</name>
    <dbReference type="NCBI Taxonomy" id="1193500"/>
    <lineage>
        <taxon>Bacteria</taxon>
        <taxon>Pseudomonadati</taxon>
        <taxon>Spirochaetota</taxon>
        <taxon>Spirochaetia</taxon>
        <taxon>Leptospirales</taxon>
        <taxon>Leptospiraceae</taxon>
        <taxon>Leptospira</taxon>
    </lineage>
</organism>
<dbReference type="OrthoDB" id="341000at2"/>
<accession>A0A4V3JXP5</accession>
<evidence type="ECO:0008006" key="3">
    <source>
        <dbReference type="Google" id="ProtNLM"/>
    </source>
</evidence>